<dbReference type="RefSeq" id="WP_186276887.1">
    <property type="nucleotide sequence ID" value="NZ_CP046883.1"/>
</dbReference>
<evidence type="ECO:0000256" key="2">
    <source>
        <dbReference type="SAM" id="Phobius"/>
    </source>
</evidence>
<dbReference type="InterPro" id="IPR050879">
    <property type="entry name" value="Acyltransferase_3"/>
</dbReference>
<feature type="transmembrane region" description="Helical" evidence="2">
    <location>
        <begin position="266"/>
        <end position="287"/>
    </location>
</feature>
<keyword evidence="5" id="KW-1185">Reference proteome</keyword>
<keyword evidence="2" id="KW-0812">Transmembrane</keyword>
<feature type="transmembrane region" description="Helical" evidence="2">
    <location>
        <begin position="336"/>
        <end position="353"/>
    </location>
</feature>
<feature type="region of interest" description="Disordered" evidence="1">
    <location>
        <begin position="212"/>
        <end position="234"/>
    </location>
</feature>
<dbReference type="AlphaFoldDB" id="A0A7G7YQK5"/>
<proteinExistence type="predicted"/>
<accession>A0A7G7YQK5</accession>
<dbReference type="Pfam" id="PF01757">
    <property type="entry name" value="Acyl_transf_3"/>
    <property type="match status" value="1"/>
</dbReference>
<dbReference type="GO" id="GO:0016747">
    <property type="term" value="F:acyltransferase activity, transferring groups other than amino-acyl groups"/>
    <property type="evidence" value="ECO:0007669"/>
    <property type="project" value="InterPro"/>
</dbReference>
<evidence type="ECO:0000313" key="5">
    <source>
        <dbReference type="Proteomes" id="UP000515275"/>
    </source>
</evidence>
<dbReference type="GO" id="GO:0016020">
    <property type="term" value="C:membrane"/>
    <property type="evidence" value="ECO:0007669"/>
    <property type="project" value="TreeGrafter"/>
</dbReference>
<dbReference type="EMBL" id="CP046883">
    <property type="protein sequence ID" value="QNH96775.1"/>
    <property type="molecule type" value="Genomic_DNA"/>
</dbReference>
<sequence>MAKRFELLDALRACAVLLVVVSHAGAGNLVPGGAGVTVFFTISGFIITYVVMREYEKTNGFDVKLFYVKRLLKLLPPLVVCIVIPTLLYGVAHREVFGPLLAQIFFVYNWFAAYSFEGGLPGSHVTWSLGVEEQFYIGFAIIWVVLIRGQRARRNLFWVATVVALFSLILRIVLAYQGAGFDRLYYATDARLDSISIGIVACLLVMRRKQKQSSADREKPHDEATQKQGNETQSRIDEWRQDSIVTEQSPAHAMGDSCSGSSWRRLSLLFMGVAIFVLATAPRSAIWQDTGRYFFQSLGIAMIIAYSFFPTADAVGDVMERLWSLKWIQTVGRASYSIYLAHLPTALLVIYLVPALNDLPLVVLVVVKTAIGVCAGLLVWTWVENPIERARPRIVAKLVGHPV</sequence>
<gene>
    <name evidence="4" type="ORF">GP473_09080</name>
</gene>
<feature type="transmembrane region" description="Helical" evidence="2">
    <location>
        <begin position="34"/>
        <end position="51"/>
    </location>
</feature>
<organism evidence="4 5">
    <name type="scientific">Corynebacterium anserum</name>
    <dbReference type="NCBI Taxonomy" id="2684406"/>
    <lineage>
        <taxon>Bacteria</taxon>
        <taxon>Bacillati</taxon>
        <taxon>Actinomycetota</taxon>
        <taxon>Actinomycetes</taxon>
        <taxon>Mycobacteriales</taxon>
        <taxon>Corynebacteriaceae</taxon>
        <taxon>Corynebacterium</taxon>
    </lineage>
</organism>
<feature type="transmembrane region" description="Helical" evidence="2">
    <location>
        <begin position="134"/>
        <end position="149"/>
    </location>
</feature>
<keyword evidence="2" id="KW-0472">Membrane</keyword>
<feature type="transmembrane region" description="Helical" evidence="2">
    <location>
        <begin position="359"/>
        <end position="383"/>
    </location>
</feature>
<evidence type="ECO:0000259" key="3">
    <source>
        <dbReference type="Pfam" id="PF01757"/>
    </source>
</evidence>
<dbReference type="PANTHER" id="PTHR23028">
    <property type="entry name" value="ACETYLTRANSFERASE"/>
    <property type="match status" value="1"/>
</dbReference>
<feature type="transmembrane region" description="Helical" evidence="2">
    <location>
        <begin position="184"/>
        <end position="206"/>
    </location>
</feature>
<dbReference type="KEGG" id="cans:GP473_09080"/>
<name>A0A7G7YQK5_9CORY</name>
<feature type="transmembrane region" description="Helical" evidence="2">
    <location>
        <begin position="293"/>
        <end position="315"/>
    </location>
</feature>
<dbReference type="PANTHER" id="PTHR23028:SF53">
    <property type="entry name" value="ACYL_TRANSF_3 DOMAIN-CONTAINING PROTEIN"/>
    <property type="match status" value="1"/>
</dbReference>
<feature type="compositionally biased region" description="Basic and acidic residues" evidence="1">
    <location>
        <begin position="214"/>
        <end position="225"/>
    </location>
</feature>
<evidence type="ECO:0000313" key="4">
    <source>
        <dbReference type="EMBL" id="QNH96775.1"/>
    </source>
</evidence>
<keyword evidence="4" id="KW-0808">Transferase</keyword>
<feature type="transmembrane region" description="Helical" evidence="2">
    <location>
        <begin position="156"/>
        <end position="178"/>
    </location>
</feature>
<dbReference type="GO" id="GO:0009103">
    <property type="term" value="P:lipopolysaccharide biosynthetic process"/>
    <property type="evidence" value="ECO:0007669"/>
    <property type="project" value="TreeGrafter"/>
</dbReference>
<evidence type="ECO:0000256" key="1">
    <source>
        <dbReference type="SAM" id="MobiDB-lite"/>
    </source>
</evidence>
<feature type="domain" description="Acyltransferase 3" evidence="3">
    <location>
        <begin position="8"/>
        <end position="375"/>
    </location>
</feature>
<feature type="transmembrane region" description="Helical" evidence="2">
    <location>
        <begin position="71"/>
        <end position="92"/>
    </location>
</feature>
<keyword evidence="4" id="KW-0012">Acyltransferase</keyword>
<dbReference type="Proteomes" id="UP000515275">
    <property type="component" value="Chromosome"/>
</dbReference>
<reference evidence="4 5" key="1">
    <citation type="submission" date="2019-12" db="EMBL/GenBank/DDBJ databases">
        <title>Corynebacterium sp. nov., isolated from feces of the Anser Albifrons in China.</title>
        <authorList>
            <person name="Liu Q."/>
        </authorList>
    </citation>
    <scope>NUCLEOTIDE SEQUENCE [LARGE SCALE GENOMIC DNA]</scope>
    <source>
        <strain evidence="4 5">23H37-10</strain>
    </source>
</reference>
<protein>
    <submittedName>
        <fullName evidence="4">Acyltransferase family protein</fullName>
    </submittedName>
</protein>
<keyword evidence="2" id="KW-1133">Transmembrane helix</keyword>
<dbReference type="InterPro" id="IPR002656">
    <property type="entry name" value="Acyl_transf_3_dom"/>
</dbReference>